<dbReference type="AlphaFoldDB" id="A0A6B0YTI6"/>
<reference evidence="3" key="1">
    <citation type="submission" date="2019-09" db="EMBL/GenBank/DDBJ databases">
        <title>Characterisation of the sponge microbiome using genome-centric metagenomics.</title>
        <authorList>
            <person name="Engelberts J.P."/>
            <person name="Robbins S.J."/>
            <person name="De Goeij J.M."/>
            <person name="Aranda M."/>
            <person name="Bell S.C."/>
            <person name="Webster N.S."/>
        </authorList>
    </citation>
    <scope>NUCLEOTIDE SEQUENCE</scope>
    <source>
        <strain evidence="3">SB0664_bin_27</strain>
    </source>
</reference>
<gene>
    <name evidence="3" type="ORF">F4Y42_04875</name>
</gene>
<dbReference type="InterPro" id="IPR052354">
    <property type="entry name" value="Cell_Wall_Dynamics_Protein"/>
</dbReference>
<evidence type="ECO:0000313" key="3">
    <source>
        <dbReference type="EMBL" id="MXY92768.1"/>
    </source>
</evidence>
<protein>
    <submittedName>
        <fullName evidence="3">SH3 domain-containing protein</fullName>
    </submittedName>
</protein>
<comment type="caution">
    <text evidence="3">The sequence shown here is derived from an EMBL/GenBank/DDBJ whole genome shotgun (WGS) entry which is preliminary data.</text>
</comment>
<feature type="domain" description="SH3b" evidence="2">
    <location>
        <begin position="299"/>
        <end position="364"/>
    </location>
</feature>
<dbReference type="Gene3D" id="2.30.30.40">
    <property type="entry name" value="SH3 Domains"/>
    <property type="match status" value="4"/>
</dbReference>
<dbReference type="InterPro" id="IPR003646">
    <property type="entry name" value="SH3-like_bac-type"/>
</dbReference>
<dbReference type="EMBL" id="VXRG01000041">
    <property type="protein sequence ID" value="MXY92768.1"/>
    <property type="molecule type" value="Genomic_DNA"/>
</dbReference>
<proteinExistence type="predicted"/>
<feature type="domain" description="SH3b" evidence="2">
    <location>
        <begin position="206"/>
        <end position="271"/>
    </location>
</feature>
<dbReference type="PANTHER" id="PTHR34408">
    <property type="entry name" value="FAMILY PROTEIN, PUTATIVE-RELATED"/>
    <property type="match status" value="1"/>
</dbReference>
<dbReference type="PANTHER" id="PTHR34408:SF1">
    <property type="entry name" value="GLYCOSYL HYDROLASE FAMILY 19 DOMAIN-CONTAINING PROTEIN HI_1415"/>
    <property type="match status" value="1"/>
</dbReference>
<dbReference type="SMART" id="SM00287">
    <property type="entry name" value="SH3b"/>
    <property type="match status" value="4"/>
</dbReference>
<feature type="compositionally biased region" description="Low complexity" evidence="1">
    <location>
        <begin position="88"/>
        <end position="98"/>
    </location>
</feature>
<sequence>MSHQRPSGQPATASRVATGAKRVVKGSFMQGLILCALILGVVSLGACGQRDAEAPAPGPTSTATSLPAVVTFTPEPPTATNTPPPAPAATETAAPTPTVTVTETAPAAMEPPATDASVTVLGDLNVRSGPGTDYEVVGNATAGEEFAVTGKDADGDWWQIDFQGQPAWIHAPFVVAADAEDVPVVGTGMSDASDTDEGTTEEAPAPLEAILTVGGDMNVRSGPGEEYDRIGGATAGEEFPITGVNEDGDWWRIDFGGEAAWIYAPFVTATNSENVPVVGSAISETASETTTPASDVPEADSATLTVLGDMNIRSGPGTSYDIVGAATEGGEFEITGKSPDGEWWRIDFDGQSGWIYAPYVTAANVEDVPVVGDAQAENTVPEDTTTEEPATPAEPLAIVAGDLNVREGPGTEYDRIGGAYEGEEFSITGQSSDGEWWQIDFEGQSGWLYATFVTATNAENVPVVQPEAEGTTPADSGRRTAVAFRSDGDVLGAHFEEE</sequence>
<dbReference type="PROSITE" id="PS51781">
    <property type="entry name" value="SH3B"/>
    <property type="match status" value="4"/>
</dbReference>
<accession>A0A6B0YTI6</accession>
<feature type="region of interest" description="Disordered" evidence="1">
    <location>
        <begin position="49"/>
        <end position="98"/>
    </location>
</feature>
<feature type="domain" description="SH3b" evidence="2">
    <location>
        <begin position="393"/>
        <end position="457"/>
    </location>
</feature>
<name>A0A6B0YTI6_9CHLR</name>
<feature type="domain" description="SH3b" evidence="2">
    <location>
        <begin position="113"/>
        <end position="178"/>
    </location>
</feature>
<feature type="compositionally biased region" description="Pro residues" evidence="1">
    <location>
        <begin position="74"/>
        <end position="87"/>
    </location>
</feature>
<evidence type="ECO:0000259" key="2">
    <source>
        <dbReference type="PROSITE" id="PS51781"/>
    </source>
</evidence>
<evidence type="ECO:0000256" key="1">
    <source>
        <dbReference type="SAM" id="MobiDB-lite"/>
    </source>
</evidence>
<organism evidence="3">
    <name type="scientific">Caldilineaceae bacterium SB0664_bin_27</name>
    <dbReference type="NCBI Taxonomy" id="2605260"/>
    <lineage>
        <taxon>Bacteria</taxon>
        <taxon>Bacillati</taxon>
        <taxon>Chloroflexota</taxon>
        <taxon>Caldilineae</taxon>
        <taxon>Caldilineales</taxon>
        <taxon>Caldilineaceae</taxon>
    </lineage>
</organism>
<dbReference type="Pfam" id="PF08239">
    <property type="entry name" value="SH3_3"/>
    <property type="match status" value="4"/>
</dbReference>